<name>A0AA38MV46_9AGAR</name>
<feature type="compositionally biased region" description="Polar residues" evidence="1">
    <location>
        <begin position="53"/>
        <end position="62"/>
    </location>
</feature>
<dbReference type="AlphaFoldDB" id="A0AA38MV46"/>
<feature type="compositionally biased region" description="Basic and acidic residues" evidence="1">
    <location>
        <begin position="331"/>
        <end position="340"/>
    </location>
</feature>
<keyword evidence="3" id="KW-1185">Reference proteome</keyword>
<accession>A0AA38MV46</accession>
<feature type="region of interest" description="Disordered" evidence="1">
    <location>
        <begin position="263"/>
        <end position="352"/>
    </location>
</feature>
<reference evidence="2" key="2">
    <citation type="journal article" date="2023" name="Proc. Natl. Acad. Sci. U.S.A.">
        <title>A global phylogenomic analysis of the shiitake genus Lentinula.</title>
        <authorList>
            <person name="Sierra-Patev S."/>
            <person name="Min B."/>
            <person name="Naranjo-Ortiz M."/>
            <person name="Looney B."/>
            <person name="Konkel Z."/>
            <person name="Slot J.C."/>
            <person name="Sakamoto Y."/>
            <person name="Steenwyk J.L."/>
            <person name="Rokas A."/>
            <person name="Carro J."/>
            <person name="Camarero S."/>
            <person name="Ferreira P."/>
            <person name="Molpeceres G."/>
            <person name="Ruiz-Duenas F.J."/>
            <person name="Serrano A."/>
            <person name="Henrissat B."/>
            <person name="Drula E."/>
            <person name="Hughes K.W."/>
            <person name="Mata J.L."/>
            <person name="Ishikawa N.K."/>
            <person name="Vargas-Isla R."/>
            <person name="Ushijima S."/>
            <person name="Smith C.A."/>
            <person name="Donoghue J."/>
            <person name="Ahrendt S."/>
            <person name="Andreopoulos W."/>
            <person name="He G."/>
            <person name="LaButti K."/>
            <person name="Lipzen A."/>
            <person name="Ng V."/>
            <person name="Riley R."/>
            <person name="Sandor L."/>
            <person name="Barry K."/>
            <person name="Martinez A.T."/>
            <person name="Xiao Y."/>
            <person name="Gibbons J.G."/>
            <person name="Terashima K."/>
            <person name="Grigoriev I.V."/>
            <person name="Hibbett D."/>
        </authorList>
    </citation>
    <scope>NUCLEOTIDE SEQUENCE</scope>
    <source>
        <strain evidence="2">ET3784</strain>
    </source>
</reference>
<feature type="region of interest" description="Disordered" evidence="1">
    <location>
        <begin position="222"/>
        <end position="250"/>
    </location>
</feature>
<gene>
    <name evidence="2" type="ORF">DFJ43DRAFT_1100875</name>
</gene>
<sequence>MDGAPSTVHRADLFFSTPPPILHQTRPSSRHSYSAGNSSAAEKPRLPLKLNRSRTTSPQTHLDTFMPPPPPPPPPLKFHSQSTPDSPADQAELQTIIQLSKSESERQDLFLEKLSNQEEDDLAQALAESIRMSEKTSISSPGAGPSRPPVVPVHTRPYSQSLPPPSRRSCESRQPIAVNETVPANGNRSKSLEIEDPALATWSSPPLNSASLLDDEALARQLAQEEAREEERLRESTRISTENLQPALEDDEAFARQLALQEEEDDKHEELNTPAAVNTAPLPPAYSDVVSPPSSNTDSSLFRSDSSTSATSYISSSEGSRARPFQPTRSSNDDVGEKSRLSTPGSRPSLRQLETEHTMGAINVNEFVDKELLQGVSIGFYDPVVQDQAQPMAGIMPNIISLPYGKSPPLHLQATSWRHLLKLMARLSGTRIEPTAQATERNEDLYLRTVIQFVRPHYNSSSWRTVVWFTIDQNADRPQSRRIINPSGEVERLPYSYTQMKLPALLRDGPDSPLSKTYTIPSTHSVPYPVLPISFPNLTLYLQAALDESRRYLNDSSSGMRKFAKMLEHCFPDEFDSGHRTSEKSRVTGLFKRVIGRGPKSSRKGRGGNEETYDLVTPFVPDEWG</sequence>
<proteinExistence type="predicted"/>
<feature type="compositionally biased region" description="Low complexity" evidence="1">
    <location>
        <begin position="294"/>
        <end position="319"/>
    </location>
</feature>
<protein>
    <submittedName>
        <fullName evidence="2">Uncharacterized protein</fullName>
    </submittedName>
</protein>
<feature type="compositionally biased region" description="Polar residues" evidence="1">
    <location>
        <begin position="25"/>
        <end position="40"/>
    </location>
</feature>
<evidence type="ECO:0000256" key="1">
    <source>
        <dbReference type="SAM" id="MobiDB-lite"/>
    </source>
</evidence>
<organism evidence="2 3">
    <name type="scientific">Lentinula guzmanii</name>
    <dbReference type="NCBI Taxonomy" id="2804957"/>
    <lineage>
        <taxon>Eukaryota</taxon>
        <taxon>Fungi</taxon>
        <taxon>Dikarya</taxon>
        <taxon>Basidiomycota</taxon>
        <taxon>Agaricomycotina</taxon>
        <taxon>Agaricomycetes</taxon>
        <taxon>Agaricomycetidae</taxon>
        <taxon>Agaricales</taxon>
        <taxon>Marasmiineae</taxon>
        <taxon>Omphalotaceae</taxon>
        <taxon>Lentinula</taxon>
    </lineage>
</organism>
<feature type="compositionally biased region" description="Basic and acidic residues" evidence="1">
    <location>
        <begin position="223"/>
        <end position="237"/>
    </location>
</feature>
<evidence type="ECO:0000313" key="3">
    <source>
        <dbReference type="Proteomes" id="UP001176059"/>
    </source>
</evidence>
<dbReference type="EMBL" id="JANVFO010000078">
    <property type="protein sequence ID" value="KAJ3716288.1"/>
    <property type="molecule type" value="Genomic_DNA"/>
</dbReference>
<comment type="caution">
    <text evidence="2">The sequence shown here is derived from an EMBL/GenBank/DDBJ whole genome shotgun (WGS) entry which is preliminary data.</text>
</comment>
<reference evidence="2" key="1">
    <citation type="submission" date="2022-08" db="EMBL/GenBank/DDBJ databases">
        <authorList>
            <consortium name="DOE Joint Genome Institute"/>
            <person name="Min B."/>
            <person name="Sierra-Patev S."/>
            <person name="Naranjo-Ortiz M."/>
            <person name="Looney B."/>
            <person name="Konkel Z."/>
            <person name="Slot J.C."/>
            <person name="Sakamoto Y."/>
            <person name="Steenwyk J.L."/>
            <person name="Rokas A."/>
            <person name="Carro J."/>
            <person name="Camarero S."/>
            <person name="Ferreira P."/>
            <person name="Molpeceres G."/>
            <person name="Ruiz-duenas F.J."/>
            <person name="Serrano A."/>
            <person name="Henrissat B."/>
            <person name="Drula E."/>
            <person name="Hughes K.W."/>
            <person name="Mata J.L."/>
            <person name="Ishikawa N.K."/>
            <person name="Vargas-Isla R."/>
            <person name="Ushijima S."/>
            <person name="Smith C.A."/>
            <person name="Ahrendt S."/>
            <person name="Andreopoulos W."/>
            <person name="He G."/>
            <person name="LaButti K."/>
            <person name="Lipzen A."/>
            <person name="Ng V."/>
            <person name="Riley R."/>
            <person name="Sandor L."/>
            <person name="Barry K."/>
            <person name="Martinez A.T."/>
            <person name="Xiao Y."/>
            <person name="Gibbons J.G."/>
            <person name="Terashima K."/>
            <person name="Hibbett D.S."/>
            <person name="Grigoriev I.V."/>
        </authorList>
    </citation>
    <scope>NUCLEOTIDE SEQUENCE</scope>
    <source>
        <strain evidence="2">ET3784</strain>
    </source>
</reference>
<evidence type="ECO:0000313" key="2">
    <source>
        <dbReference type="EMBL" id="KAJ3716288.1"/>
    </source>
</evidence>
<dbReference type="Proteomes" id="UP001176059">
    <property type="component" value="Unassembled WGS sequence"/>
</dbReference>
<feature type="region of interest" description="Disordered" evidence="1">
    <location>
        <begin position="1"/>
        <end position="100"/>
    </location>
</feature>
<feature type="region of interest" description="Disordered" evidence="1">
    <location>
        <begin position="122"/>
        <end position="209"/>
    </location>
</feature>
<feature type="compositionally biased region" description="Pro residues" evidence="1">
    <location>
        <begin position="66"/>
        <end position="76"/>
    </location>
</feature>